<feature type="transmembrane region" description="Helical" evidence="9">
    <location>
        <begin position="232"/>
        <end position="253"/>
    </location>
</feature>
<dbReference type="EMBL" id="JAAGOB010000010">
    <property type="protein sequence ID" value="NED97248.1"/>
    <property type="molecule type" value="Genomic_DNA"/>
</dbReference>
<dbReference type="InterPro" id="IPR035906">
    <property type="entry name" value="MetI-like_sf"/>
</dbReference>
<dbReference type="SUPFAM" id="SSF161098">
    <property type="entry name" value="MetI-like"/>
    <property type="match status" value="1"/>
</dbReference>
<gene>
    <name evidence="11" type="ORF">G1H11_18270</name>
</gene>
<evidence type="ECO:0000256" key="4">
    <source>
        <dbReference type="ARBA" id="ARBA00022475"/>
    </source>
</evidence>
<protein>
    <submittedName>
        <fullName evidence="11">Amino acid ABC transporter permease</fullName>
    </submittedName>
</protein>
<evidence type="ECO:0000256" key="1">
    <source>
        <dbReference type="ARBA" id="ARBA00004651"/>
    </source>
</evidence>
<name>A0A6N9YQY7_9ACTN</name>
<feature type="transmembrane region" description="Helical" evidence="9">
    <location>
        <begin position="172"/>
        <end position="190"/>
    </location>
</feature>
<keyword evidence="5 9" id="KW-0812">Transmembrane</keyword>
<reference evidence="11 12" key="1">
    <citation type="submission" date="2020-02" db="EMBL/GenBank/DDBJ databases">
        <authorList>
            <person name="Li X.-J."/>
            <person name="Feng X.-M."/>
        </authorList>
    </citation>
    <scope>NUCLEOTIDE SEQUENCE [LARGE SCALE GENOMIC DNA]</scope>
    <source>
        <strain evidence="11 12">CGMCC 4.7225</strain>
    </source>
</reference>
<evidence type="ECO:0000256" key="9">
    <source>
        <dbReference type="RuleBase" id="RU363032"/>
    </source>
</evidence>
<dbReference type="GO" id="GO:0022857">
    <property type="term" value="F:transmembrane transporter activity"/>
    <property type="evidence" value="ECO:0007669"/>
    <property type="project" value="InterPro"/>
</dbReference>
<feature type="transmembrane region" description="Helical" evidence="9">
    <location>
        <begin position="127"/>
        <end position="151"/>
    </location>
</feature>
<evidence type="ECO:0000313" key="11">
    <source>
        <dbReference type="EMBL" id="NED97248.1"/>
    </source>
</evidence>
<keyword evidence="3 9" id="KW-0813">Transport</keyword>
<dbReference type="InterPro" id="IPR010065">
    <property type="entry name" value="AA_ABC_transptr_permease_3TM"/>
</dbReference>
<evidence type="ECO:0000256" key="7">
    <source>
        <dbReference type="ARBA" id="ARBA00022989"/>
    </source>
</evidence>
<dbReference type="AlphaFoldDB" id="A0A6N9YQY7"/>
<dbReference type="InterPro" id="IPR043429">
    <property type="entry name" value="ArtM/GltK/GlnP/TcyL/YhdX-like"/>
</dbReference>
<evidence type="ECO:0000256" key="8">
    <source>
        <dbReference type="ARBA" id="ARBA00023136"/>
    </source>
</evidence>
<evidence type="ECO:0000256" key="3">
    <source>
        <dbReference type="ARBA" id="ARBA00022448"/>
    </source>
</evidence>
<accession>A0A6N9YQY7</accession>
<keyword evidence="4" id="KW-1003">Cell membrane</keyword>
<comment type="similarity">
    <text evidence="2">Belongs to the binding-protein-dependent transport system permease family. HisMQ subfamily.</text>
</comment>
<dbReference type="PROSITE" id="PS50928">
    <property type="entry name" value="ABC_TM1"/>
    <property type="match status" value="1"/>
</dbReference>
<evidence type="ECO:0000313" key="12">
    <source>
        <dbReference type="Proteomes" id="UP000469185"/>
    </source>
</evidence>
<dbReference type="GO" id="GO:0006865">
    <property type="term" value="P:amino acid transport"/>
    <property type="evidence" value="ECO:0007669"/>
    <property type="project" value="UniProtKB-KW"/>
</dbReference>
<dbReference type="PANTHER" id="PTHR30614:SF20">
    <property type="entry name" value="GLUTAMINE TRANSPORT SYSTEM PERMEASE PROTEIN GLNP"/>
    <property type="match status" value="1"/>
</dbReference>
<feature type="domain" description="ABC transmembrane type-1" evidence="10">
    <location>
        <begin position="56"/>
        <end position="250"/>
    </location>
</feature>
<dbReference type="Gene3D" id="1.10.3720.10">
    <property type="entry name" value="MetI-like"/>
    <property type="match status" value="1"/>
</dbReference>
<dbReference type="Pfam" id="PF00528">
    <property type="entry name" value="BPD_transp_1"/>
    <property type="match status" value="1"/>
</dbReference>
<keyword evidence="6" id="KW-0029">Amino-acid transport</keyword>
<sequence length="261" mass="28333">MRRTTRRRLTRGAMYALFVAAIGLIAMAADWERLRRVFFQLDVAREQFPEIVTIAAKNTVLFTVISFSGGLVLGVTLALMKLSPVLPYRWLATVYIEVFRGLPALLTIFGIAYVLPIAFGVRAPGGSVGAGLVALIMVAGAYIAEIVRAGIQGVPKGQSEAARSLGMSPARTMFFIVLPQAFRIVIPPITNEFVLLVKDTSLLFIAGSTLLTKEITTFSRDAVSTSGNATPLVMGGMLYLLITIPLTRLVAVLERRMAKTR</sequence>
<dbReference type="GO" id="GO:0043190">
    <property type="term" value="C:ATP-binding cassette (ABC) transporter complex"/>
    <property type="evidence" value="ECO:0007669"/>
    <property type="project" value="InterPro"/>
</dbReference>
<keyword evidence="12" id="KW-1185">Reference proteome</keyword>
<organism evidence="11 12">
    <name type="scientific">Phytoactinopolyspora alkaliphila</name>
    <dbReference type="NCBI Taxonomy" id="1783498"/>
    <lineage>
        <taxon>Bacteria</taxon>
        <taxon>Bacillati</taxon>
        <taxon>Actinomycetota</taxon>
        <taxon>Actinomycetes</taxon>
        <taxon>Jiangellales</taxon>
        <taxon>Jiangellaceae</taxon>
        <taxon>Phytoactinopolyspora</taxon>
    </lineage>
</organism>
<proteinExistence type="inferred from homology"/>
<dbReference type="Proteomes" id="UP000469185">
    <property type="component" value="Unassembled WGS sequence"/>
</dbReference>
<comment type="subcellular location">
    <subcellularLocation>
        <location evidence="1 9">Cell membrane</location>
        <topology evidence="1 9">Multi-pass membrane protein</topology>
    </subcellularLocation>
</comment>
<keyword evidence="8 9" id="KW-0472">Membrane</keyword>
<evidence type="ECO:0000259" key="10">
    <source>
        <dbReference type="PROSITE" id="PS50928"/>
    </source>
</evidence>
<comment type="caution">
    <text evidence="11">The sequence shown here is derived from an EMBL/GenBank/DDBJ whole genome shotgun (WGS) entry which is preliminary data.</text>
</comment>
<feature type="transmembrane region" description="Helical" evidence="9">
    <location>
        <begin position="12"/>
        <end position="29"/>
    </location>
</feature>
<dbReference type="InterPro" id="IPR000515">
    <property type="entry name" value="MetI-like"/>
</dbReference>
<evidence type="ECO:0000256" key="5">
    <source>
        <dbReference type="ARBA" id="ARBA00022692"/>
    </source>
</evidence>
<dbReference type="PANTHER" id="PTHR30614">
    <property type="entry name" value="MEMBRANE COMPONENT OF AMINO ACID ABC TRANSPORTER"/>
    <property type="match status" value="1"/>
</dbReference>
<dbReference type="CDD" id="cd06261">
    <property type="entry name" value="TM_PBP2"/>
    <property type="match status" value="1"/>
</dbReference>
<evidence type="ECO:0000256" key="2">
    <source>
        <dbReference type="ARBA" id="ARBA00010072"/>
    </source>
</evidence>
<dbReference type="NCBIfam" id="TIGR01726">
    <property type="entry name" value="HEQRo_perm_3TM"/>
    <property type="match status" value="1"/>
</dbReference>
<keyword evidence="7 9" id="KW-1133">Transmembrane helix</keyword>
<feature type="transmembrane region" description="Helical" evidence="9">
    <location>
        <begin position="101"/>
        <end position="121"/>
    </location>
</feature>
<feature type="transmembrane region" description="Helical" evidence="9">
    <location>
        <begin position="60"/>
        <end position="80"/>
    </location>
</feature>
<evidence type="ECO:0000256" key="6">
    <source>
        <dbReference type="ARBA" id="ARBA00022970"/>
    </source>
</evidence>